<dbReference type="EMBL" id="MUYO01000005">
    <property type="protein sequence ID" value="OOS16944.1"/>
    <property type="molecule type" value="Genomic_DNA"/>
</dbReference>
<dbReference type="InterPro" id="IPR036013">
    <property type="entry name" value="Band_7/SPFH_dom_sf"/>
</dbReference>
<dbReference type="InterPro" id="IPR001107">
    <property type="entry name" value="Band_7"/>
</dbReference>
<dbReference type="PANTHER" id="PTHR42911:SF1">
    <property type="entry name" value="MODULATOR OF FTSH PROTEASE HFLC"/>
    <property type="match status" value="1"/>
</dbReference>
<dbReference type="Proteomes" id="UP000190652">
    <property type="component" value="Unassembled WGS sequence"/>
</dbReference>
<dbReference type="PANTHER" id="PTHR42911">
    <property type="entry name" value="MODULATOR OF FTSH PROTEASE HFLC"/>
    <property type="match status" value="1"/>
</dbReference>
<dbReference type="SUPFAM" id="SSF117892">
    <property type="entry name" value="Band 7/SPFH domain"/>
    <property type="match status" value="1"/>
</dbReference>
<dbReference type="SMART" id="SM00244">
    <property type="entry name" value="PHB"/>
    <property type="match status" value="1"/>
</dbReference>
<evidence type="ECO:0000259" key="1">
    <source>
        <dbReference type="SMART" id="SM00244"/>
    </source>
</evidence>
<dbReference type="CDD" id="cd03401">
    <property type="entry name" value="SPFH_prohibitin"/>
    <property type="match status" value="1"/>
</dbReference>
<feature type="domain" description="Band 7" evidence="1">
    <location>
        <begin position="16"/>
        <end position="182"/>
    </location>
</feature>
<evidence type="ECO:0000313" key="3">
    <source>
        <dbReference type="Proteomes" id="UP000190652"/>
    </source>
</evidence>
<evidence type="ECO:0000313" key="2">
    <source>
        <dbReference type="EMBL" id="OOS16944.1"/>
    </source>
</evidence>
<dbReference type="Pfam" id="PF01145">
    <property type="entry name" value="Band_7"/>
    <property type="match status" value="1"/>
</dbReference>
<name>A0A1T0C3I1_STRMT</name>
<protein>
    <submittedName>
        <fullName evidence="2">B-cell receptor associated protein-related protein</fullName>
    </submittedName>
</protein>
<dbReference type="AlphaFoldDB" id="A0A1T0C3I1"/>
<dbReference type="GO" id="GO:0016020">
    <property type="term" value="C:membrane"/>
    <property type="evidence" value="ECO:0007669"/>
    <property type="project" value="InterPro"/>
</dbReference>
<comment type="caution">
    <text evidence="2">The sequence shown here is derived from an EMBL/GenBank/DDBJ whole genome shotgun (WGS) entry which is preliminary data.</text>
</comment>
<keyword evidence="2" id="KW-0675">Receptor</keyword>
<accession>A0A1T0C3I1</accession>
<reference evidence="2 3" key="1">
    <citation type="submission" date="2017-02" db="EMBL/GenBank/DDBJ databases">
        <title>Draft genome sequence of Streptococcus mitis CCUG 63687.</title>
        <authorList>
            <person name="Salva-Serra F."/>
            <person name="Engstrom-Jakobsson H."/>
            <person name="Thorell K."/>
            <person name="Jaen-Luchoro D."/>
            <person name="Gonzales-Siles L."/>
            <person name="Karlsson R."/>
            <person name="Yazdan S."/>
            <person name="Boulund F."/>
            <person name="Johnning A."/>
            <person name="Engstrand L."/>
            <person name="Kristiansson E."/>
            <person name="Moore E."/>
        </authorList>
    </citation>
    <scope>NUCLEOTIDE SEQUENCE [LARGE SCALE GENOMIC DNA]</scope>
    <source>
        <strain evidence="2 3">CCUG 63687</strain>
    </source>
</reference>
<sequence length="266" mass="29381">MITVAAVASLGIFRLTAVKRIPANTVGVKVSAIGGVQENTLQTGYHLKMPFIDKVYTLSTSVQTKTMEKITTQTKDGQWLNTNIDVKYRVNKEKAMTVFSNYTDLENVNNSVVSPAVQRAIESVTGNYDIYDILGNKRTEVYEMIDKALKEKFESYDLEFVSFTITDQDAGDEIEAAIKNESVKQKEIDTAKQEQEKAKVEADTKKVQAQADADAGIIKAEGEAKANKAKSDSITDNLIRMKEAEAREKHGWVTVNGAGSVITNKE</sequence>
<dbReference type="InterPro" id="IPR000163">
    <property type="entry name" value="Prohibitin"/>
</dbReference>
<proteinExistence type="predicted"/>
<dbReference type="Gene3D" id="3.30.479.30">
    <property type="entry name" value="Band 7 domain"/>
    <property type="match status" value="1"/>
</dbReference>
<gene>
    <name evidence="2" type="ORF">B0686_09385</name>
</gene>
<organism evidence="2 3">
    <name type="scientific">Streptococcus mitis</name>
    <dbReference type="NCBI Taxonomy" id="28037"/>
    <lineage>
        <taxon>Bacteria</taxon>
        <taxon>Bacillati</taxon>
        <taxon>Bacillota</taxon>
        <taxon>Bacilli</taxon>
        <taxon>Lactobacillales</taxon>
        <taxon>Streptococcaceae</taxon>
        <taxon>Streptococcus</taxon>
        <taxon>Streptococcus mitis group</taxon>
    </lineage>
</organism>